<comment type="caution">
    <text evidence="2">The sequence shown here is derived from an EMBL/GenBank/DDBJ whole genome shotgun (WGS) entry which is preliminary data.</text>
</comment>
<evidence type="ECO:0000313" key="2">
    <source>
        <dbReference type="EMBL" id="NLS14419.1"/>
    </source>
</evidence>
<dbReference type="Proteomes" id="UP000535589">
    <property type="component" value="Unassembled WGS sequence"/>
</dbReference>
<dbReference type="AlphaFoldDB" id="A0A7X8TTA8"/>
<sequence length="269" mass="30707">MAIMTPNTITSCIISLFFMLSPALVHASYQLGNYPTLQYAKFDTQGRTLANTTNSISNSIEQGDAIPLKFDKEMLANRAWILPSKYYGDQYWVDKILTRDWVRNMQNLITNFVCAEYRFRHRQYQSEDCFKQESSNINAQREGMPFVSGQFKQNSLETNLDSTHARLSYKMWLPSGNSVSLQSVFGSVHELGSFFGPYRRNDNSLVLTIYSQVYRLNQDNFRGALINTTPSHYFVILPSSRELAAAPNQQAAAKQALAQAKLFILNRAY</sequence>
<proteinExistence type="predicted"/>
<keyword evidence="1" id="KW-0732">Signal</keyword>
<evidence type="ECO:0000313" key="3">
    <source>
        <dbReference type="Proteomes" id="UP000535589"/>
    </source>
</evidence>
<organism evidence="2 3">
    <name type="scientific">Vibrio agarilyticus</name>
    <dbReference type="NCBI Taxonomy" id="2726741"/>
    <lineage>
        <taxon>Bacteria</taxon>
        <taxon>Pseudomonadati</taxon>
        <taxon>Pseudomonadota</taxon>
        <taxon>Gammaproteobacteria</taxon>
        <taxon>Vibrionales</taxon>
        <taxon>Vibrionaceae</taxon>
        <taxon>Vibrio</taxon>
    </lineage>
</organism>
<name>A0A7X8TTA8_9VIBR</name>
<gene>
    <name evidence="2" type="ORF">HGP28_16185</name>
</gene>
<dbReference type="EMBL" id="JABAIK010000020">
    <property type="protein sequence ID" value="NLS14419.1"/>
    <property type="molecule type" value="Genomic_DNA"/>
</dbReference>
<feature type="signal peptide" evidence="1">
    <location>
        <begin position="1"/>
        <end position="27"/>
    </location>
</feature>
<keyword evidence="3" id="KW-1185">Reference proteome</keyword>
<feature type="chain" id="PRO_5031340307" evidence="1">
    <location>
        <begin position="28"/>
        <end position="269"/>
    </location>
</feature>
<reference evidence="2 3" key="1">
    <citation type="submission" date="2020-04" db="EMBL/GenBank/DDBJ databases">
        <title>Vibrio sp. SM6, a novel species isolated from seawater.</title>
        <authorList>
            <person name="Wang X."/>
        </authorList>
    </citation>
    <scope>NUCLEOTIDE SEQUENCE [LARGE SCALE GENOMIC DNA]</scope>
    <source>
        <strain evidence="2 3">SM6</strain>
    </source>
</reference>
<evidence type="ECO:0000256" key="1">
    <source>
        <dbReference type="SAM" id="SignalP"/>
    </source>
</evidence>
<dbReference type="RefSeq" id="WP_168837514.1">
    <property type="nucleotide sequence ID" value="NZ_JABAIK010000020.1"/>
</dbReference>
<protein>
    <submittedName>
        <fullName evidence="2">Uncharacterized protein</fullName>
    </submittedName>
</protein>
<accession>A0A7X8TTA8</accession>